<sequence length="139" mass="14900">MSAAITYVLLSSIGSDSSASEPCDDEIRRQNLALIHNQQLQQQGGTRAARKYLLSVGELDGVSRLVGGSAESRCTAMDRCAICLDDERGEASEDLVRVLVCGHAFHAPCIDLWLTTCCAICPLCKTELACEAKSPLLAQ</sequence>
<evidence type="ECO:0000313" key="2">
    <source>
        <dbReference type="Proteomes" id="UP001150581"/>
    </source>
</evidence>
<protein>
    <submittedName>
        <fullName evidence="1">Uncharacterized protein</fullName>
    </submittedName>
</protein>
<keyword evidence="2" id="KW-1185">Reference proteome</keyword>
<dbReference type="Proteomes" id="UP001150581">
    <property type="component" value="Unassembled WGS sequence"/>
</dbReference>
<gene>
    <name evidence="1" type="ORF">LPJ66_007295</name>
</gene>
<accession>A0ACC1I980</accession>
<comment type="caution">
    <text evidence="1">The sequence shown here is derived from an EMBL/GenBank/DDBJ whole genome shotgun (WGS) entry which is preliminary data.</text>
</comment>
<proteinExistence type="predicted"/>
<evidence type="ECO:0000313" key="1">
    <source>
        <dbReference type="EMBL" id="KAJ1890756.1"/>
    </source>
</evidence>
<reference evidence="1" key="1">
    <citation type="submission" date="2022-07" db="EMBL/GenBank/DDBJ databases">
        <title>Phylogenomic reconstructions and comparative analyses of Kickxellomycotina fungi.</title>
        <authorList>
            <person name="Reynolds N.K."/>
            <person name="Stajich J.E."/>
            <person name="Barry K."/>
            <person name="Grigoriev I.V."/>
            <person name="Crous P."/>
            <person name="Smith M.E."/>
        </authorList>
    </citation>
    <scope>NUCLEOTIDE SEQUENCE</scope>
    <source>
        <strain evidence="1">Benny 63K</strain>
    </source>
</reference>
<organism evidence="1 2">
    <name type="scientific">Kickxella alabastrina</name>
    <dbReference type="NCBI Taxonomy" id="61397"/>
    <lineage>
        <taxon>Eukaryota</taxon>
        <taxon>Fungi</taxon>
        <taxon>Fungi incertae sedis</taxon>
        <taxon>Zoopagomycota</taxon>
        <taxon>Kickxellomycotina</taxon>
        <taxon>Kickxellomycetes</taxon>
        <taxon>Kickxellales</taxon>
        <taxon>Kickxellaceae</taxon>
        <taxon>Kickxella</taxon>
    </lineage>
</organism>
<dbReference type="EMBL" id="JANBPG010001283">
    <property type="protein sequence ID" value="KAJ1890756.1"/>
    <property type="molecule type" value="Genomic_DNA"/>
</dbReference>
<name>A0ACC1I980_9FUNG</name>